<dbReference type="GO" id="GO:0005886">
    <property type="term" value="C:plasma membrane"/>
    <property type="evidence" value="ECO:0007669"/>
    <property type="project" value="TreeGrafter"/>
</dbReference>
<dbReference type="KEGG" id="pth:PTH_1465"/>
<protein>
    <submittedName>
        <fullName evidence="8">Predicted membrane protein</fullName>
    </submittedName>
</protein>
<dbReference type="Pfam" id="PF04138">
    <property type="entry name" value="GtrA_DPMS_TM"/>
    <property type="match status" value="1"/>
</dbReference>
<dbReference type="PANTHER" id="PTHR38459:SF1">
    <property type="entry name" value="PROPHAGE BACTOPRENOL-LINKED GLUCOSE TRANSLOCASE HOMOLOG"/>
    <property type="match status" value="1"/>
</dbReference>
<evidence type="ECO:0000256" key="2">
    <source>
        <dbReference type="ARBA" id="ARBA00009399"/>
    </source>
</evidence>
<feature type="transmembrane region" description="Helical" evidence="6">
    <location>
        <begin position="40"/>
        <end position="60"/>
    </location>
</feature>
<reference evidence="9" key="1">
    <citation type="journal article" date="2008" name="Genome Res.">
        <title>The genome of Pelotomaculum thermopropionicum reveals niche-associated evolution in anaerobic microbiota.</title>
        <authorList>
            <person name="Kosaka T."/>
            <person name="Kato S."/>
            <person name="Shimoyama T."/>
            <person name="Ishii S."/>
            <person name="Abe T."/>
            <person name="Watanabe K."/>
        </authorList>
    </citation>
    <scope>NUCLEOTIDE SEQUENCE [LARGE SCALE GENOMIC DNA]</scope>
    <source>
        <strain evidence="9">DSM 13744 / JCM 10971 / SI</strain>
    </source>
</reference>
<evidence type="ECO:0000313" key="8">
    <source>
        <dbReference type="EMBL" id="BAF59646.1"/>
    </source>
</evidence>
<dbReference type="HOGENOM" id="CLU_083873_4_2_9"/>
<keyword evidence="3 6" id="KW-0812">Transmembrane</keyword>
<dbReference type="eggNOG" id="COG2246">
    <property type="taxonomic scope" value="Bacteria"/>
</dbReference>
<feature type="transmembrane region" description="Helical" evidence="6">
    <location>
        <begin position="81"/>
        <end position="102"/>
    </location>
</feature>
<feature type="domain" description="GtrA/DPMS transmembrane" evidence="7">
    <location>
        <begin position="11"/>
        <end position="130"/>
    </location>
</feature>
<evidence type="ECO:0000259" key="7">
    <source>
        <dbReference type="Pfam" id="PF04138"/>
    </source>
</evidence>
<dbReference type="InterPro" id="IPR007267">
    <property type="entry name" value="GtrA_DPMS_TM"/>
</dbReference>
<evidence type="ECO:0000256" key="3">
    <source>
        <dbReference type="ARBA" id="ARBA00022692"/>
    </source>
</evidence>
<evidence type="ECO:0000256" key="1">
    <source>
        <dbReference type="ARBA" id="ARBA00004141"/>
    </source>
</evidence>
<evidence type="ECO:0000256" key="5">
    <source>
        <dbReference type="ARBA" id="ARBA00023136"/>
    </source>
</evidence>
<sequence>MIAENMFQLCKFAAVGCVNTFIDWAVYFVILKIFPAESALFYSAAKAFSYFCGVVNSFFLNRCWTFKGVSDEDSGFRFVKFVLVNTAGVGINSASIYMFLIFNMDHALALFFATFIAFIFNFTLNKLWVFRKGKLLAKTTEG</sequence>
<dbReference type="STRING" id="370438.PTH_1465"/>
<evidence type="ECO:0000313" key="9">
    <source>
        <dbReference type="Proteomes" id="UP000006556"/>
    </source>
</evidence>
<evidence type="ECO:0000256" key="6">
    <source>
        <dbReference type="SAM" id="Phobius"/>
    </source>
</evidence>
<evidence type="ECO:0000256" key="4">
    <source>
        <dbReference type="ARBA" id="ARBA00022989"/>
    </source>
</evidence>
<dbReference type="AlphaFoldDB" id="A5D277"/>
<dbReference type="PANTHER" id="PTHR38459">
    <property type="entry name" value="PROPHAGE BACTOPRENOL-LINKED GLUCOSE TRANSLOCASE HOMOLOG"/>
    <property type="match status" value="1"/>
</dbReference>
<accession>A5D277</accession>
<organism evidence="8 9">
    <name type="scientific">Pelotomaculum thermopropionicum (strain DSM 13744 / JCM 10971 / SI)</name>
    <dbReference type="NCBI Taxonomy" id="370438"/>
    <lineage>
        <taxon>Bacteria</taxon>
        <taxon>Bacillati</taxon>
        <taxon>Bacillota</taxon>
        <taxon>Clostridia</taxon>
        <taxon>Eubacteriales</taxon>
        <taxon>Desulfotomaculaceae</taxon>
        <taxon>Pelotomaculum</taxon>
    </lineage>
</organism>
<name>A5D277_PELTS</name>
<comment type="similarity">
    <text evidence="2">Belongs to the GtrA family.</text>
</comment>
<dbReference type="InterPro" id="IPR051401">
    <property type="entry name" value="GtrA_CellWall_Glycosyl"/>
</dbReference>
<dbReference type="GO" id="GO:0000271">
    <property type="term" value="P:polysaccharide biosynthetic process"/>
    <property type="evidence" value="ECO:0007669"/>
    <property type="project" value="InterPro"/>
</dbReference>
<keyword evidence="4 6" id="KW-1133">Transmembrane helix</keyword>
<dbReference type="Proteomes" id="UP000006556">
    <property type="component" value="Chromosome"/>
</dbReference>
<feature type="transmembrane region" description="Helical" evidence="6">
    <location>
        <begin position="108"/>
        <end position="129"/>
    </location>
</feature>
<comment type="subcellular location">
    <subcellularLocation>
        <location evidence="1">Membrane</location>
        <topology evidence="1">Multi-pass membrane protein</topology>
    </subcellularLocation>
</comment>
<feature type="transmembrane region" description="Helical" evidence="6">
    <location>
        <begin position="12"/>
        <end position="34"/>
    </location>
</feature>
<gene>
    <name evidence="8" type="ordered locus">PTH_1465</name>
</gene>
<keyword evidence="5 6" id="KW-0472">Membrane</keyword>
<keyword evidence="9" id="KW-1185">Reference proteome</keyword>
<proteinExistence type="inferred from homology"/>
<dbReference type="EMBL" id="AP009389">
    <property type="protein sequence ID" value="BAF59646.1"/>
    <property type="molecule type" value="Genomic_DNA"/>
</dbReference>